<dbReference type="Gene3D" id="3.20.10.10">
    <property type="entry name" value="D-amino Acid Aminotransferase, subunit A, domain 2"/>
    <property type="match status" value="1"/>
</dbReference>
<dbReference type="PIRSF" id="PIRSF006468">
    <property type="entry name" value="BCAT1"/>
    <property type="match status" value="1"/>
</dbReference>
<reference evidence="18" key="1">
    <citation type="submission" date="2017-04" db="EMBL/GenBank/DDBJ databases">
        <authorList>
            <person name="Varghese N."/>
            <person name="Submissions S."/>
        </authorList>
    </citation>
    <scope>NUCLEOTIDE SEQUENCE [LARGE SCALE GENOMIC DNA]</scope>
    <source>
        <strain evidence="18">DSM 4125</strain>
    </source>
</reference>
<feature type="modified residue" description="N6-(pyridoxal phosphate)lysine" evidence="16">
    <location>
        <position position="195"/>
    </location>
</feature>
<comment type="pathway">
    <text evidence="3">Amino-acid biosynthesis; L-isoleucine biosynthesis; L-isoleucine from 2-oxobutanoate: step 4/4.</text>
</comment>
<dbReference type="NCBIfam" id="NF009897">
    <property type="entry name" value="PRK13357.1"/>
    <property type="match status" value="1"/>
</dbReference>
<evidence type="ECO:0000256" key="15">
    <source>
        <dbReference type="ARBA" id="ARBA00049229"/>
    </source>
</evidence>
<comment type="similarity">
    <text evidence="6">Belongs to the class-IV pyridoxal-phosphate-dependent aminotransferase family.</text>
</comment>
<dbReference type="InterPro" id="IPR043132">
    <property type="entry name" value="BCAT-like_C"/>
</dbReference>
<dbReference type="GO" id="GO:0009098">
    <property type="term" value="P:L-leucine biosynthetic process"/>
    <property type="evidence" value="ECO:0007669"/>
    <property type="project" value="UniProtKB-UniPathway"/>
</dbReference>
<accession>A0A1X7I5K7</accession>
<dbReference type="SUPFAM" id="SSF56752">
    <property type="entry name" value="D-aminoacid aminotransferase-like PLP-dependent enzymes"/>
    <property type="match status" value="1"/>
</dbReference>
<dbReference type="GO" id="GO:0009099">
    <property type="term" value="P:L-valine biosynthetic process"/>
    <property type="evidence" value="ECO:0007669"/>
    <property type="project" value="UniProtKB-UniPathway"/>
</dbReference>
<comment type="cofactor">
    <cofactor evidence="1">
        <name>pyridoxal 5'-phosphate</name>
        <dbReference type="ChEBI" id="CHEBI:597326"/>
    </cofactor>
</comment>
<dbReference type="InterPro" id="IPR036038">
    <property type="entry name" value="Aminotransferase-like"/>
</dbReference>
<dbReference type="InterPro" id="IPR005786">
    <property type="entry name" value="B_amino_transII"/>
</dbReference>
<dbReference type="PANTHER" id="PTHR11825:SF44">
    <property type="entry name" value="BRANCHED-CHAIN-AMINO-ACID AMINOTRANSFERASE"/>
    <property type="match status" value="1"/>
</dbReference>
<dbReference type="NCBIfam" id="TIGR01123">
    <property type="entry name" value="ilvE_II"/>
    <property type="match status" value="1"/>
</dbReference>
<evidence type="ECO:0000256" key="6">
    <source>
        <dbReference type="ARBA" id="ARBA00009320"/>
    </source>
</evidence>
<evidence type="ECO:0000256" key="1">
    <source>
        <dbReference type="ARBA" id="ARBA00001933"/>
    </source>
</evidence>
<evidence type="ECO:0000256" key="11">
    <source>
        <dbReference type="ARBA" id="ARBA00022898"/>
    </source>
</evidence>
<evidence type="ECO:0000313" key="17">
    <source>
        <dbReference type="EMBL" id="SMG09295.1"/>
    </source>
</evidence>
<comment type="catalytic activity">
    <reaction evidence="15">
        <text>L-leucine + 2-oxoglutarate = 4-methyl-2-oxopentanoate + L-glutamate</text>
        <dbReference type="Rhea" id="RHEA:18321"/>
        <dbReference type="ChEBI" id="CHEBI:16810"/>
        <dbReference type="ChEBI" id="CHEBI:17865"/>
        <dbReference type="ChEBI" id="CHEBI:29985"/>
        <dbReference type="ChEBI" id="CHEBI:57427"/>
        <dbReference type="EC" id="2.6.1.42"/>
    </reaction>
</comment>
<sequence length="354" mass="39735">MLDTLDISIQKVPSSRINEVDFDNIPFGKVYSDHMFIADYEDGQWSDLRIVPYANLSMAPASSVIHYGQSVFEGLKAYKNNDGEAVVFRPDANAKRLNRSAERMCIPEVPEELFMQAMTELLKVDKDWIPNKENTALYIRPYVFAMDDYIGIKPSEKYRFMIITCPVGAYYSEPVKVKIETEFTRAAKGGTGYAKAAGNYAGSLYPAKLAQKQGYHQLVWTDATEHKYIEESGTMNIMFVINDTLITPEASSTILKGITRDSVLTLARDWGMKVEERKISITEVIEAAKNGTLQDAFGAGTAATIAHIKLIGHEGVDYTLPPIEQRAFSNKVLKAMDAIKLGEAEDKFDWIYKF</sequence>
<name>A0A1X7I5K7_9BACT</name>
<comment type="catalytic activity">
    <reaction evidence="13">
        <text>L-valine + 2-oxoglutarate = 3-methyl-2-oxobutanoate + L-glutamate</text>
        <dbReference type="Rhea" id="RHEA:24813"/>
        <dbReference type="ChEBI" id="CHEBI:11851"/>
        <dbReference type="ChEBI" id="CHEBI:16810"/>
        <dbReference type="ChEBI" id="CHEBI:29985"/>
        <dbReference type="ChEBI" id="CHEBI:57762"/>
        <dbReference type="EC" id="2.6.1.42"/>
    </reaction>
</comment>
<evidence type="ECO:0000256" key="16">
    <source>
        <dbReference type="PIRSR" id="PIRSR006468-1"/>
    </source>
</evidence>
<dbReference type="PANTHER" id="PTHR11825">
    <property type="entry name" value="SUBGROUP IIII AMINOTRANSFERASE"/>
    <property type="match status" value="1"/>
</dbReference>
<dbReference type="UniPathway" id="UPA00049">
    <property type="reaction ID" value="UER00062"/>
</dbReference>
<dbReference type="OrthoDB" id="9804984at2"/>
<dbReference type="EMBL" id="FXAW01000001">
    <property type="protein sequence ID" value="SMG09295.1"/>
    <property type="molecule type" value="Genomic_DNA"/>
</dbReference>
<evidence type="ECO:0000256" key="12">
    <source>
        <dbReference type="ARBA" id="ARBA00023304"/>
    </source>
</evidence>
<evidence type="ECO:0000256" key="7">
    <source>
        <dbReference type="ARBA" id="ARBA00013053"/>
    </source>
</evidence>
<evidence type="ECO:0000256" key="8">
    <source>
        <dbReference type="ARBA" id="ARBA00022576"/>
    </source>
</evidence>
<dbReference type="GO" id="GO:0004084">
    <property type="term" value="F:branched-chain-amino-acid transaminase activity"/>
    <property type="evidence" value="ECO:0007669"/>
    <property type="project" value="UniProtKB-EC"/>
</dbReference>
<comment type="pathway">
    <text evidence="4">Amino-acid biosynthesis; L-valine biosynthesis; L-valine from pyruvate: step 4/4.</text>
</comment>
<comment type="catalytic activity">
    <reaction evidence="14">
        <text>L-isoleucine + 2-oxoglutarate = (S)-3-methyl-2-oxopentanoate + L-glutamate</text>
        <dbReference type="Rhea" id="RHEA:24801"/>
        <dbReference type="ChEBI" id="CHEBI:16810"/>
        <dbReference type="ChEBI" id="CHEBI:29985"/>
        <dbReference type="ChEBI" id="CHEBI:35146"/>
        <dbReference type="ChEBI" id="CHEBI:58045"/>
        <dbReference type="EC" id="2.6.1.42"/>
    </reaction>
</comment>
<evidence type="ECO:0000256" key="3">
    <source>
        <dbReference type="ARBA" id="ARBA00004824"/>
    </source>
</evidence>
<proteinExistence type="inferred from homology"/>
<keyword evidence="10 17" id="KW-0808">Transferase</keyword>
<dbReference type="UniPathway" id="UPA00047">
    <property type="reaction ID" value="UER00058"/>
</dbReference>
<gene>
    <name evidence="17" type="ORF">SAMN05661096_00194</name>
</gene>
<dbReference type="RefSeq" id="WP_085515216.1">
    <property type="nucleotide sequence ID" value="NZ_FXAW01000001.1"/>
</dbReference>
<keyword evidence="8 17" id="KW-0032">Aminotransferase</keyword>
<evidence type="ECO:0000256" key="5">
    <source>
        <dbReference type="ARBA" id="ARBA00005072"/>
    </source>
</evidence>
<dbReference type="InterPro" id="IPR001544">
    <property type="entry name" value="Aminotrans_IV"/>
</dbReference>
<dbReference type="Proteomes" id="UP000193804">
    <property type="component" value="Unassembled WGS sequence"/>
</dbReference>
<evidence type="ECO:0000256" key="9">
    <source>
        <dbReference type="ARBA" id="ARBA00022605"/>
    </source>
</evidence>
<evidence type="ECO:0000256" key="10">
    <source>
        <dbReference type="ARBA" id="ARBA00022679"/>
    </source>
</evidence>
<evidence type="ECO:0000256" key="4">
    <source>
        <dbReference type="ARBA" id="ARBA00004931"/>
    </source>
</evidence>
<keyword evidence="18" id="KW-1185">Reference proteome</keyword>
<evidence type="ECO:0000256" key="14">
    <source>
        <dbReference type="ARBA" id="ARBA00048798"/>
    </source>
</evidence>
<dbReference type="GO" id="GO:0009097">
    <property type="term" value="P:isoleucine biosynthetic process"/>
    <property type="evidence" value="ECO:0007669"/>
    <property type="project" value="UniProtKB-UniPathway"/>
</dbReference>
<evidence type="ECO:0000313" key="18">
    <source>
        <dbReference type="Proteomes" id="UP000193804"/>
    </source>
</evidence>
<comment type="pathway">
    <text evidence="5">Amino-acid biosynthesis; L-leucine biosynthesis; L-leucine from 3-methyl-2-oxobutanoate: step 4/4.</text>
</comment>
<evidence type="ECO:0000256" key="13">
    <source>
        <dbReference type="ARBA" id="ARBA00048212"/>
    </source>
</evidence>
<dbReference type="STRING" id="1028.SAMN05661096_00194"/>
<keyword evidence="11" id="KW-0663">Pyridoxal phosphate</keyword>
<dbReference type="Gene3D" id="3.30.470.10">
    <property type="match status" value="1"/>
</dbReference>
<dbReference type="AlphaFoldDB" id="A0A1X7I5K7"/>
<protein>
    <recommendedName>
        <fullName evidence="7">branched-chain-amino-acid transaminase</fullName>
        <ecNumber evidence="7">2.6.1.42</ecNumber>
    </recommendedName>
</protein>
<evidence type="ECO:0000256" key="2">
    <source>
        <dbReference type="ARBA" id="ARBA00003109"/>
    </source>
</evidence>
<dbReference type="InterPro" id="IPR043131">
    <property type="entry name" value="BCAT-like_N"/>
</dbReference>
<organism evidence="17 18">
    <name type="scientific">Marivirga sericea</name>
    <dbReference type="NCBI Taxonomy" id="1028"/>
    <lineage>
        <taxon>Bacteria</taxon>
        <taxon>Pseudomonadati</taxon>
        <taxon>Bacteroidota</taxon>
        <taxon>Cytophagia</taxon>
        <taxon>Cytophagales</taxon>
        <taxon>Marivirgaceae</taxon>
        <taxon>Marivirga</taxon>
    </lineage>
</organism>
<dbReference type="CDD" id="cd01557">
    <property type="entry name" value="BCAT_beta_family"/>
    <property type="match status" value="1"/>
</dbReference>
<keyword evidence="12" id="KW-0100">Branched-chain amino acid biosynthesis</keyword>
<dbReference type="UniPathway" id="UPA00048">
    <property type="reaction ID" value="UER00073"/>
</dbReference>
<dbReference type="EC" id="2.6.1.42" evidence="7"/>
<dbReference type="Pfam" id="PF01063">
    <property type="entry name" value="Aminotran_4"/>
    <property type="match status" value="1"/>
</dbReference>
<dbReference type="InterPro" id="IPR033939">
    <property type="entry name" value="BCAT_family"/>
</dbReference>
<keyword evidence="9" id="KW-0028">Amino-acid biosynthesis</keyword>
<comment type="function">
    <text evidence="2">Acts on leucine, isoleucine and valine.</text>
</comment>